<dbReference type="AlphaFoldDB" id="A0ABD1XZM2"/>
<comment type="caution">
    <text evidence="2">The sequence shown here is derived from an EMBL/GenBank/DDBJ whole genome shotgun (WGS) entry which is preliminary data.</text>
</comment>
<reference evidence="2 3" key="1">
    <citation type="submission" date="2024-09" db="EMBL/GenBank/DDBJ databases">
        <title>Chromosome-scale assembly of Riccia fluitans.</title>
        <authorList>
            <person name="Paukszto L."/>
            <person name="Sawicki J."/>
            <person name="Karawczyk K."/>
            <person name="Piernik-Szablinska J."/>
            <person name="Szczecinska M."/>
            <person name="Mazdziarz M."/>
        </authorList>
    </citation>
    <scope>NUCLEOTIDE SEQUENCE [LARGE SCALE GENOMIC DNA]</scope>
    <source>
        <strain evidence="2">Rf_01</strain>
        <tissue evidence="2">Aerial parts of the thallus</tissue>
    </source>
</reference>
<evidence type="ECO:0000256" key="1">
    <source>
        <dbReference type="SAM" id="MobiDB-lite"/>
    </source>
</evidence>
<keyword evidence="3" id="KW-1185">Reference proteome</keyword>
<feature type="compositionally biased region" description="Basic and acidic residues" evidence="1">
    <location>
        <begin position="1"/>
        <end position="15"/>
    </location>
</feature>
<feature type="region of interest" description="Disordered" evidence="1">
    <location>
        <begin position="1"/>
        <end position="59"/>
    </location>
</feature>
<sequence>MEVEKLKHSADKMQVEEILDPEEEDHPKGGEGRLIPEVPKTSPTKVRFAGEEGPSSIDKEPKSLFKIVRRHKKMQARSILVTFKVNRVSASKDEMLKERLKLTIGPPLACLPFSTHKGLTTKPLQEEKAKME</sequence>
<evidence type="ECO:0000313" key="2">
    <source>
        <dbReference type="EMBL" id="KAL2613351.1"/>
    </source>
</evidence>
<gene>
    <name evidence="2" type="ORF">R1flu_025043</name>
</gene>
<organism evidence="2 3">
    <name type="scientific">Riccia fluitans</name>
    <dbReference type="NCBI Taxonomy" id="41844"/>
    <lineage>
        <taxon>Eukaryota</taxon>
        <taxon>Viridiplantae</taxon>
        <taxon>Streptophyta</taxon>
        <taxon>Embryophyta</taxon>
        <taxon>Marchantiophyta</taxon>
        <taxon>Marchantiopsida</taxon>
        <taxon>Marchantiidae</taxon>
        <taxon>Marchantiales</taxon>
        <taxon>Ricciaceae</taxon>
        <taxon>Riccia</taxon>
    </lineage>
</organism>
<protein>
    <submittedName>
        <fullName evidence="2">Uncharacterized protein</fullName>
    </submittedName>
</protein>
<dbReference type="EMBL" id="JBHFFA010000007">
    <property type="protein sequence ID" value="KAL2613351.1"/>
    <property type="molecule type" value="Genomic_DNA"/>
</dbReference>
<dbReference type="Proteomes" id="UP001605036">
    <property type="component" value="Unassembled WGS sequence"/>
</dbReference>
<proteinExistence type="predicted"/>
<evidence type="ECO:0000313" key="3">
    <source>
        <dbReference type="Proteomes" id="UP001605036"/>
    </source>
</evidence>
<name>A0ABD1XZM2_9MARC</name>
<accession>A0ABD1XZM2</accession>